<dbReference type="EMBL" id="LIAV01000356">
    <property type="protein sequence ID" value="KRO38265.1"/>
    <property type="molecule type" value="Genomic_DNA"/>
</dbReference>
<comment type="caution">
    <text evidence="1">The sequence shown here is derived from an EMBL/GenBank/DDBJ whole genome shotgun (WGS) entry which is preliminary data.</text>
</comment>
<proteinExistence type="predicted"/>
<evidence type="ECO:0000313" key="1">
    <source>
        <dbReference type="EMBL" id="KRO38265.1"/>
    </source>
</evidence>
<dbReference type="Proteomes" id="UP000050874">
    <property type="component" value="Unassembled WGS sequence"/>
</dbReference>
<evidence type="ECO:0000313" key="2">
    <source>
        <dbReference type="Proteomes" id="UP000050874"/>
    </source>
</evidence>
<sequence length="190" mass="21937">MSGQDGRNLRSIKSKQMIVDALIKLVKEGNFEPTAQKVADESGVGIRTVFRQFDDMENLLKVSDAKLSKDYNFDIKFDPTASLTSRLLVATKYLNSSYQKHKLIIFMTISNMWKYKFLQENFMGYQNIIKEKTEEILPEILNLDPESKELIHATLSFAFWARLQGQGLKKDQIKSALVRQCTMIFNNEKI</sequence>
<organism evidence="1 2">
    <name type="scientific">SAR86 cluster bacterium BACL1 MAG-120920-bin57</name>
    <dbReference type="NCBI Taxonomy" id="1655571"/>
    <lineage>
        <taxon>Bacteria</taxon>
        <taxon>Pseudomonadati</taxon>
        <taxon>Pseudomonadota</taxon>
        <taxon>Gammaproteobacteria</taxon>
        <taxon>SAR86 cluster</taxon>
    </lineage>
</organism>
<name>A0A0R2PJP6_9GAMM</name>
<reference evidence="2" key="1">
    <citation type="submission" date="2015-10" db="EMBL/GenBank/DDBJ databases">
        <title>Metagenome-Assembled Genomes uncover a global brackish microbiome.</title>
        <authorList>
            <person name="Hugerth L.W."/>
            <person name="Larsson J."/>
            <person name="Alneberg J."/>
            <person name="Lindh M.V."/>
            <person name="Legrand C."/>
            <person name="Pinhassi J."/>
            <person name="Andersson A."/>
        </authorList>
    </citation>
    <scope>NUCLEOTIDE SEQUENCE [LARGE SCALE GENOMIC DNA]</scope>
</reference>
<gene>
    <name evidence="1" type="ORF">ABR63_00710</name>
</gene>
<protein>
    <submittedName>
        <fullName evidence="1">Uncharacterized protein</fullName>
    </submittedName>
</protein>
<dbReference type="InterPro" id="IPR009057">
    <property type="entry name" value="Homeodomain-like_sf"/>
</dbReference>
<accession>A0A0R2PJP6</accession>
<dbReference type="Gene3D" id="1.10.357.10">
    <property type="entry name" value="Tetracycline Repressor, domain 2"/>
    <property type="match status" value="1"/>
</dbReference>
<dbReference type="AlphaFoldDB" id="A0A0R2PJP6"/>
<dbReference type="SUPFAM" id="SSF46689">
    <property type="entry name" value="Homeodomain-like"/>
    <property type="match status" value="1"/>
</dbReference>